<gene>
    <name evidence="1" type="ORF">EKH80_16945</name>
</gene>
<protein>
    <recommendedName>
        <fullName evidence="3">Flagellar FliJ protein</fullName>
    </recommendedName>
</protein>
<accession>A0A3S0Q3A0</accession>
<evidence type="ECO:0008006" key="3">
    <source>
        <dbReference type="Google" id="ProtNLM"/>
    </source>
</evidence>
<evidence type="ECO:0000313" key="2">
    <source>
        <dbReference type="Proteomes" id="UP000274358"/>
    </source>
</evidence>
<sequence length="150" mass="17021">MSGRKQHAYEVALRMARVKELRAQMALAESVDKEQTAKQHVETVEAAREKVSLAVHACVVDERPVDLARYELLTQLSSALTDTWQHANNKLAQAAQQRTEKASENVQAKRHRERVHEHLDDVRLVLAHERAAKAMEEGVELWLESRGEAP</sequence>
<proteinExistence type="predicted"/>
<dbReference type="AlphaFoldDB" id="A0A3S0Q3A0"/>
<organism evidence="1 2">
    <name type="scientific">Dyella choica</name>
    <dbReference type="NCBI Taxonomy" id="1927959"/>
    <lineage>
        <taxon>Bacteria</taxon>
        <taxon>Pseudomonadati</taxon>
        <taxon>Pseudomonadota</taxon>
        <taxon>Gammaproteobacteria</taxon>
        <taxon>Lysobacterales</taxon>
        <taxon>Rhodanobacteraceae</taxon>
        <taxon>Dyella</taxon>
    </lineage>
</organism>
<dbReference type="EMBL" id="RYYV01000014">
    <property type="protein sequence ID" value="RUL72723.1"/>
    <property type="molecule type" value="Genomic_DNA"/>
</dbReference>
<keyword evidence="2" id="KW-1185">Reference proteome</keyword>
<comment type="caution">
    <text evidence="1">The sequence shown here is derived from an EMBL/GenBank/DDBJ whole genome shotgun (WGS) entry which is preliminary data.</text>
</comment>
<reference evidence="1 2" key="1">
    <citation type="submission" date="2018-12" db="EMBL/GenBank/DDBJ databases">
        <title>Dyella dinghuensis sp. nov. DHOA06 and Dyella choica sp. nov. 4M-K27, isolated from forest soil.</title>
        <authorList>
            <person name="Qiu L.-H."/>
            <person name="Gao Z.-H."/>
        </authorList>
    </citation>
    <scope>NUCLEOTIDE SEQUENCE [LARGE SCALE GENOMIC DNA]</scope>
    <source>
        <strain evidence="1 2">4M-K27</strain>
    </source>
</reference>
<evidence type="ECO:0000313" key="1">
    <source>
        <dbReference type="EMBL" id="RUL72723.1"/>
    </source>
</evidence>
<dbReference type="OrthoDB" id="9888973at2"/>
<dbReference type="RefSeq" id="WP_126685970.1">
    <property type="nucleotide sequence ID" value="NZ_RYYV01000014.1"/>
</dbReference>
<name>A0A3S0Q3A0_9GAMM</name>
<dbReference type="Proteomes" id="UP000274358">
    <property type="component" value="Unassembled WGS sequence"/>
</dbReference>